<dbReference type="Proteomes" id="UP000018159">
    <property type="component" value="Unassembled WGS sequence"/>
</dbReference>
<organism evidence="1 2">
    <name type="scientific">Candidatus Nitrosotenuis uzonensis</name>
    <dbReference type="NCBI Taxonomy" id="1407055"/>
    <lineage>
        <taxon>Archaea</taxon>
        <taxon>Nitrososphaerota</taxon>
        <taxon>Candidatus Nitrosotenuis</taxon>
    </lineage>
</organism>
<gene>
    <name evidence="1" type="ORF">NITUZ_30353</name>
</gene>
<evidence type="ECO:0000313" key="2">
    <source>
        <dbReference type="Proteomes" id="UP000018159"/>
    </source>
</evidence>
<dbReference type="EMBL" id="CBTY010000008">
    <property type="protein sequence ID" value="CDI05661.1"/>
    <property type="molecule type" value="Genomic_DNA"/>
</dbReference>
<name>V6ASI7_9ARCH</name>
<dbReference type="RefSeq" id="WP_048195642.1">
    <property type="nucleotide sequence ID" value="NZ_CBTY010000008.1"/>
</dbReference>
<proteinExistence type="predicted"/>
<sequence length="220" mass="24997">MTYLEACCLHHPTEIEGETVCRDCGIVLGYSLVQSVDDWKSHTVGFFGKSGIIGIILYVAKNLNLPTYATQTIIQITTRLMKKKITKKQAILFATVYACRIHKIPRLLEDVFLTVEGKMSKRNPHTEKSLLKMLNRIIKKADDPDLWLEPPNKEYYLHAYLAKIQNIVLRETDPKYFEQIKWRAMKSIVTAGTDPSLAAKKAIMQNTCSVIRAKIGGILE</sequence>
<keyword evidence="2" id="KW-1185">Reference proteome</keyword>
<evidence type="ECO:0000313" key="1">
    <source>
        <dbReference type="EMBL" id="CDI05661.1"/>
    </source>
</evidence>
<dbReference type="OrthoDB" id="9847at2157"/>
<accession>V6ASI7</accession>
<evidence type="ECO:0008006" key="3">
    <source>
        <dbReference type="Google" id="ProtNLM"/>
    </source>
</evidence>
<comment type="caution">
    <text evidence="1">The sequence shown here is derived from an EMBL/GenBank/DDBJ whole genome shotgun (WGS) entry which is preliminary data.</text>
</comment>
<reference evidence="1 2" key="1">
    <citation type="journal article" date="2013" name="PLoS ONE">
        <title>Enrichment and Genome Sequence of the Group I.1a Ammonia-Oxidizing Archaeon ?Ca. Nitrosotenuis uzonensis? Representing a Clade Globally.</title>
        <authorList>
            <person name="Lebedeva E.V."/>
            <person name="Hatzenpichler R."/>
            <person name="Pelletier E."/>
            <person name="Schuster N."/>
            <person name="Hauzmayer S."/>
            <person name="Bulaev A."/>
            <person name="Grigor'eva N.V."/>
            <person name="Galushko A."/>
            <person name="Schmid M."/>
            <person name="Palatinszky M."/>
            <person name="Le Paslier D."/>
            <person name="Daims H."/>
            <person name="Wagner M."/>
        </authorList>
    </citation>
    <scope>NUCLEOTIDE SEQUENCE [LARGE SCALE GENOMIC DNA]</scope>
    <source>
        <strain evidence="1 2">N4</strain>
    </source>
</reference>
<dbReference type="AlphaFoldDB" id="V6ASI7"/>
<dbReference type="STRING" id="1407055.NITUZ_30353"/>
<protein>
    <recommendedName>
        <fullName evidence="3">Transcription factor TFIIB cyclin-like domain-containing protein</fullName>
    </recommendedName>
</protein>